<dbReference type="Proteomes" id="UP000198771">
    <property type="component" value="Unassembled WGS sequence"/>
</dbReference>
<dbReference type="OrthoDB" id="5471473at2"/>
<dbReference type="EMBL" id="FMXO01000007">
    <property type="protein sequence ID" value="SDB29503.1"/>
    <property type="molecule type" value="Genomic_DNA"/>
</dbReference>
<dbReference type="AlphaFoldDB" id="A0A1G6C9F0"/>
<evidence type="ECO:0000259" key="1">
    <source>
        <dbReference type="PROSITE" id="PS50801"/>
    </source>
</evidence>
<dbReference type="RefSeq" id="WP_092119252.1">
    <property type="nucleotide sequence ID" value="NZ_FMXO01000007.1"/>
</dbReference>
<evidence type="ECO:0000313" key="2">
    <source>
        <dbReference type="EMBL" id="SDB29503.1"/>
    </source>
</evidence>
<sequence>MAELRYESFGIWSKLVFSGKITYEITQKMKGEVEAQLLEMGEGTILVCDLSQVTFLDSSGIGCLVFLNNKMHQKGGSCCLYHPSDVVLKTLDLVQLTTFFDVVVNECDLITRTSG</sequence>
<dbReference type="PANTHER" id="PTHR33495">
    <property type="entry name" value="ANTI-SIGMA FACTOR ANTAGONIST TM_1081-RELATED-RELATED"/>
    <property type="match status" value="1"/>
</dbReference>
<dbReference type="CDD" id="cd07043">
    <property type="entry name" value="STAS_anti-anti-sigma_factors"/>
    <property type="match status" value="1"/>
</dbReference>
<dbReference type="STRING" id="617002.SAMN05660653_01419"/>
<dbReference type="Pfam" id="PF01740">
    <property type="entry name" value="STAS"/>
    <property type="match status" value="1"/>
</dbReference>
<evidence type="ECO:0000313" key="3">
    <source>
        <dbReference type="Proteomes" id="UP000198771"/>
    </source>
</evidence>
<dbReference type="PROSITE" id="PS50801">
    <property type="entry name" value="STAS"/>
    <property type="match status" value="1"/>
</dbReference>
<reference evidence="2 3" key="1">
    <citation type="submission" date="2016-10" db="EMBL/GenBank/DDBJ databases">
        <authorList>
            <person name="de Groot N.N."/>
        </authorList>
    </citation>
    <scope>NUCLEOTIDE SEQUENCE [LARGE SCALE GENOMIC DNA]</scope>
    <source>
        <strain evidence="2 3">ASO4-2</strain>
    </source>
</reference>
<protein>
    <submittedName>
        <fullName evidence="2">Anti-sigma B factor antagonist</fullName>
    </submittedName>
</protein>
<dbReference type="SUPFAM" id="SSF52091">
    <property type="entry name" value="SpoIIaa-like"/>
    <property type="match status" value="1"/>
</dbReference>
<proteinExistence type="predicted"/>
<dbReference type="Gene3D" id="3.30.750.24">
    <property type="entry name" value="STAS domain"/>
    <property type="match status" value="1"/>
</dbReference>
<gene>
    <name evidence="2" type="ORF">SAMN05660653_01419</name>
</gene>
<dbReference type="InterPro" id="IPR002645">
    <property type="entry name" value="STAS_dom"/>
</dbReference>
<dbReference type="GO" id="GO:0043856">
    <property type="term" value="F:anti-sigma factor antagonist activity"/>
    <property type="evidence" value="ECO:0007669"/>
    <property type="project" value="TreeGrafter"/>
</dbReference>
<feature type="domain" description="STAS" evidence="1">
    <location>
        <begin position="15"/>
        <end position="96"/>
    </location>
</feature>
<accession>A0A1G6C9F0</accession>
<organism evidence="2 3">
    <name type="scientific">Desulfonatronum thiosulfatophilum</name>
    <dbReference type="NCBI Taxonomy" id="617002"/>
    <lineage>
        <taxon>Bacteria</taxon>
        <taxon>Pseudomonadati</taxon>
        <taxon>Thermodesulfobacteriota</taxon>
        <taxon>Desulfovibrionia</taxon>
        <taxon>Desulfovibrionales</taxon>
        <taxon>Desulfonatronaceae</taxon>
        <taxon>Desulfonatronum</taxon>
    </lineage>
</organism>
<dbReference type="InterPro" id="IPR036513">
    <property type="entry name" value="STAS_dom_sf"/>
</dbReference>
<name>A0A1G6C9F0_9BACT</name>
<keyword evidence="3" id="KW-1185">Reference proteome</keyword>